<dbReference type="Pfam" id="PF21076">
    <property type="entry name" value="GDH_ACT2"/>
    <property type="match status" value="1"/>
</dbReference>
<dbReference type="HOGENOM" id="CLU_003404_1_1_7"/>
<dbReference type="InterPro" id="IPR024727">
    <property type="entry name" value="NAD_Glu_DH_N_ACT1"/>
</dbReference>
<feature type="domain" description="NAD-specific glutamate dehydrogenase C-terminal" evidence="4">
    <location>
        <begin position="1252"/>
        <end position="1575"/>
    </location>
</feature>
<evidence type="ECO:0000313" key="9">
    <source>
        <dbReference type="Proteomes" id="UP000008139"/>
    </source>
</evidence>
<dbReference type="InterPro" id="IPR049059">
    <property type="entry name" value="NAD_Glu_DH_HM1"/>
</dbReference>
<dbReference type="Pfam" id="PF05088">
    <property type="entry name" value="Bac_GDH_CD"/>
    <property type="match status" value="1"/>
</dbReference>
<feature type="domain" description="NAD-glutamate dehydrogenase ACT2" evidence="6">
    <location>
        <begin position="402"/>
        <end position="491"/>
    </location>
</feature>
<dbReference type="KEGG" id="hmr:Hipma_0217"/>
<dbReference type="Pfam" id="PF21079">
    <property type="entry name" value="GDH_HM2"/>
    <property type="match status" value="1"/>
</dbReference>
<dbReference type="InterPro" id="IPR036291">
    <property type="entry name" value="NAD(P)-bd_dom_sf"/>
</dbReference>
<dbReference type="InterPro" id="IPR028971">
    <property type="entry name" value="NAD-GDH_cat"/>
</dbReference>
<dbReference type="GO" id="GO:0004069">
    <property type="term" value="F:L-aspartate:2-oxoglutarate aminotransferase activity"/>
    <property type="evidence" value="ECO:0007669"/>
    <property type="project" value="InterPro"/>
</dbReference>
<dbReference type="InterPro" id="IPR007780">
    <property type="entry name" value="NAD_Glu_DH_bac"/>
</dbReference>
<evidence type="ECO:0000256" key="2">
    <source>
        <dbReference type="SAM" id="Coils"/>
    </source>
</evidence>
<dbReference type="PANTHER" id="PTHR43403">
    <property type="entry name" value="NAD-SPECIFIC GLUTAMATE DEHYDROGENASE"/>
    <property type="match status" value="1"/>
</dbReference>
<dbReference type="InterPro" id="IPR049064">
    <property type="entry name" value="NAD_Glu_DH_ACT3"/>
</dbReference>
<dbReference type="InterPro" id="IPR048381">
    <property type="entry name" value="GDH_C"/>
</dbReference>
<dbReference type="SUPFAM" id="SSF51735">
    <property type="entry name" value="NAD(P)-binding Rossmann-fold domains"/>
    <property type="match status" value="1"/>
</dbReference>
<feature type="domain" description="NAD-glutamate dehydrogenase N-terminal ACT1" evidence="5">
    <location>
        <begin position="84"/>
        <end position="167"/>
    </location>
</feature>
<dbReference type="SUPFAM" id="SSF53223">
    <property type="entry name" value="Aminoacid dehydrogenase-like, N-terminal domain"/>
    <property type="match status" value="1"/>
</dbReference>
<reference evidence="9" key="2">
    <citation type="submission" date="2011-03" db="EMBL/GenBank/DDBJ databases">
        <title>The complete genome of Hippea maritima DSM 10411.</title>
        <authorList>
            <consortium name="US DOE Joint Genome Institute (JGI-PGF)"/>
            <person name="Lucas S."/>
            <person name="Copeland A."/>
            <person name="Lapidus A."/>
            <person name="Bruce D."/>
            <person name="Goodwin L."/>
            <person name="Pitluck S."/>
            <person name="Peters L."/>
            <person name="Kyrpides N."/>
            <person name="Mavromatis K."/>
            <person name="Pagani I."/>
            <person name="Ivanova N."/>
            <person name="Mikhailova N."/>
            <person name="Lu M."/>
            <person name="Detter J.C."/>
            <person name="Tapia R."/>
            <person name="Han C."/>
            <person name="Land M."/>
            <person name="Hauser L."/>
            <person name="Markowitz V."/>
            <person name="Cheng J.-F."/>
            <person name="Hugenholtz P."/>
            <person name="Woyke T."/>
            <person name="Wu D."/>
            <person name="Spring S."/>
            <person name="Schroeder M."/>
            <person name="Brambilla E."/>
            <person name="Klenk H.-P."/>
            <person name="Eisen J.A."/>
        </authorList>
    </citation>
    <scope>NUCLEOTIDE SEQUENCE [LARGE SCALE GENOMIC DNA]</scope>
    <source>
        <strain evidence="9">ATCC 700847 / DSM 10411 / MH2</strain>
    </source>
</reference>
<dbReference type="InterPro" id="IPR049058">
    <property type="entry name" value="NAD_Glu_DH_HM2"/>
</dbReference>
<evidence type="ECO:0000259" key="7">
    <source>
        <dbReference type="Pfam" id="PF21077"/>
    </source>
</evidence>
<evidence type="ECO:0000259" key="6">
    <source>
        <dbReference type="Pfam" id="PF21076"/>
    </source>
</evidence>
<proteinExistence type="predicted"/>
<dbReference type="PIRSF" id="PIRSF036761">
    <property type="entry name" value="GDH_Mll4104"/>
    <property type="match status" value="1"/>
</dbReference>
<dbReference type="GO" id="GO:0006538">
    <property type="term" value="P:L-glutamate catabolic process"/>
    <property type="evidence" value="ECO:0007669"/>
    <property type="project" value="InterPro"/>
</dbReference>
<evidence type="ECO:0000259" key="5">
    <source>
        <dbReference type="Pfam" id="PF21075"/>
    </source>
</evidence>
<dbReference type="InterPro" id="IPR049062">
    <property type="entry name" value="NAD_Glu_DH_ACT2"/>
</dbReference>
<dbReference type="InterPro" id="IPR049056">
    <property type="entry name" value="NAD_Glu_DH_HM3"/>
</dbReference>
<protein>
    <submittedName>
        <fullName evidence="8">NAD-glutamate dehydrogenase</fullName>
    </submittedName>
</protein>
<accession>F2LXK8</accession>
<keyword evidence="9" id="KW-1185">Reference proteome</keyword>
<dbReference type="Pfam" id="PF21074">
    <property type="entry name" value="GDH_C"/>
    <property type="match status" value="1"/>
</dbReference>
<dbReference type="Proteomes" id="UP000008139">
    <property type="component" value="Chromosome"/>
</dbReference>
<evidence type="ECO:0000256" key="1">
    <source>
        <dbReference type="ARBA" id="ARBA00023002"/>
    </source>
</evidence>
<keyword evidence="2" id="KW-0175">Coiled coil</keyword>
<dbReference type="EMBL" id="CP002606">
    <property type="protein sequence ID" value="AEA33194.1"/>
    <property type="molecule type" value="Genomic_DNA"/>
</dbReference>
<evidence type="ECO:0000313" key="8">
    <source>
        <dbReference type="EMBL" id="AEA33194.1"/>
    </source>
</evidence>
<dbReference type="InParanoid" id="F2LXK8"/>
<dbReference type="STRING" id="760142.Hipma_0217"/>
<reference evidence="8 9" key="1">
    <citation type="journal article" date="2011" name="Stand. Genomic Sci.">
        <title>Complete genome sequence of the thermophilic sulfur-reducer Hippea maritima type strain (MH(2)).</title>
        <authorList>
            <person name="Huntemann M."/>
            <person name="Lu M."/>
            <person name="Nolan M."/>
            <person name="Lapidus A."/>
            <person name="Lucas S."/>
            <person name="Hammon N."/>
            <person name="Deshpande S."/>
            <person name="Cheng J.F."/>
            <person name="Tapia R."/>
            <person name="Han C."/>
            <person name="Goodwin L."/>
            <person name="Pitluck S."/>
            <person name="Liolios K."/>
            <person name="Pagani I."/>
            <person name="Ivanova N."/>
            <person name="Ovchinikova G."/>
            <person name="Pati A."/>
            <person name="Chen A."/>
            <person name="Palaniappan K."/>
            <person name="Land M."/>
            <person name="Hauser L."/>
            <person name="Jeffries C.D."/>
            <person name="Detter J.C."/>
            <person name="Brambilla E.M."/>
            <person name="Rohde M."/>
            <person name="Spring S."/>
            <person name="Goker M."/>
            <person name="Woyke T."/>
            <person name="Bristow J."/>
            <person name="Eisen J.A."/>
            <person name="Markowitz V."/>
            <person name="Hugenholtz P."/>
            <person name="Kyrpides N.C."/>
            <person name="Klenk H.P."/>
            <person name="Mavromatis K."/>
        </authorList>
    </citation>
    <scope>NUCLEOTIDE SEQUENCE [LARGE SCALE GENOMIC DNA]</scope>
    <source>
        <strain evidence="9">ATCC 700847 / DSM 10411 / MH2</strain>
    </source>
</reference>
<dbReference type="Pfam" id="PF21077">
    <property type="entry name" value="GDH_ACT3"/>
    <property type="match status" value="1"/>
</dbReference>
<dbReference type="InterPro" id="IPR046346">
    <property type="entry name" value="Aminoacid_DH-like_N_sf"/>
</dbReference>
<keyword evidence="1" id="KW-0560">Oxidoreductase</keyword>
<dbReference type="RefSeq" id="WP_013681238.1">
    <property type="nucleotide sequence ID" value="NC_015318.1"/>
</dbReference>
<dbReference type="Pfam" id="PF21073">
    <property type="entry name" value="GDH_HM1"/>
    <property type="match status" value="1"/>
</dbReference>
<gene>
    <name evidence="8" type="ordered locus">Hipma_0217</name>
</gene>
<organism evidence="8 9">
    <name type="scientific">Hippea maritima (strain ATCC 700847 / DSM 10411 / MH2)</name>
    <dbReference type="NCBI Taxonomy" id="760142"/>
    <lineage>
        <taxon>Bacteria</taxon>
        <taxon>Pseudomonadati</taxon>
        <taxon>Campylobacterota</taxon>
        <taxon>Desulfurellia</taxon>
        <taxon>Desulfurellales</taxon>
        <taxon>Hippeaceae</taxon>
        <taxon>Hippea</taxon>
    </lineage>
</organism>
<name>F2LXK8_HIPMA</name>
<dbReference type="OrthoDB" id="9758052at2"/>
<feature type="coiled-coil region" evidence="2">
    <location>
        <begin position="62"/>
        <end position="89"/>
    </location>
</feature>
<feature type="domain" description="NAD-glutamate dehydrogenase ACT3" evidence="7">
    <location>
        <begin position="551"/>
        <end position="612"/>
    </location>
</feature>
<dbReference type="eggNOG" id="COG2902">
    <property type="taxonomic scope" value="Bacteria"/>
</dbReference>
<dbReference type="GO" id="GO:0004352">
    <property type="term" value="F:glutamate dehydrogenase (NAD+) activity"/>
    <property type="evidence" value="ECO:0007669"/>
    <property type="project" value="InterPro"/>
</dbReference>
<evidence type="ECO:0000259" key="4">
    <source>
        <dbReference type="Pfam" id="PF21074"/>
    </source>
</evidence>
<dbReference type="Pfam" id="PF21075">
    <property type="entry name" value="GDH_ACT1"/>
    <property type="match status" value="1"/>
</dbReference>
<feature type="domain" description="NAD-glutamate dehydrogenase catalytic" evidence="3">
    <location>
        <begin position="716"/>
        <end position="1206"/>
    </location>
</feature>
<dbReference type="Gene3D" id="3.40.50.720">
    <property type="entry name" value="NAD(P)-binding Rossmann-like Domain"/>
    <property type="match status" value="1"/>
</dbReference>
<dbReference type="Pfam" id="PF21078">
    <property type="entry name" value="GDH_HM3"/>
    <property type="match status" value="1"/>
</dbReference>
<dbReference type="PANTHER" id="PTHR43403:SF1">
    <property type="entry name" value="NAD-SPECIFIC GLUTAMATE DEHYDROGENASE"/>
    <property type="match status" value="1"/>
</dbReference>
<sequence length="1584" mass="183918">MELSRDNYVKVVKALKKDLVKKGFEEELVEVFVDSSLKYSKVESFSEKFPFKYLNRVIEDSIKFLLEKRDDIKLELEDIQIENKNYTQIKLLTDNNPFIVDSITSIINNLNEFYIDFSIQPIFVIERAKSGKLTKIEFPHESGNKELYLLFLLDAISDIQKDKLRKDIVNSVEEGRLAVSDFKDMEKRVKDIARKLNDPIYLKKISEKDTEDIKEFLMWLLDENFIFLGMRTYRLDYEEDDILIQMDKPSCLGILRKIERSMFKDKISIKELPESALDTVKAGNVLVIDKTNSKSNVYDTRRMDYIAISEFDKDLKVIKRHIILGLFTSKALKEQASNIPFLKSKLDRILFEENVVEDSFEYKHMIDIFNTLTKDDLFISSTENLKILLEELLTCETEKRIKILTRQANLVHGVYLIAVLPVKFYSQKNIENFTQFLSETLKTEDIEYKIITQSPRIIRIHYYLIFDKYKKPKIDVEVVEENLKEIVSSWKDNFRSALADMYGSGKASYYINKYMNSFDDEYISKTSPDEAIFDIEHFEKILTSQEVEADIYTQGDSIFFNIYSLNKLPLYEILPKLNNMGLNVLYEDFVSIEINKKIVYIQRFSVDPAKLDLTNADKLFKTINENFEAIWRGIVEDDGLNELTTKAVMGYKYIDVLRTLSNYLMQINFQIKKASIISVLVKYPHLASMLIDYFENKFSPQLASEEEVKKVYEKTKNELEQINDIHEYRIVHSLFNIIESTVRTNFYKRNKKYHYISLKINSSKILTMPSPRPMFEVYVHSSFMEGCHLRGGKVARGGIRWSDRKDDFRLEILGLMKTQMVKNAVIVPVGSKGGFIVKAVAKNREEWIELGKKAYRTLMRGMLDVTDNIDENNNEIRPEDVVCYDEFDPYLVVAADKGTATFSDIANEISEKEYNFWLKDAFASGGKHGYDHKKIGITARGAWQCVERHFREMGKNVFTDTFTVVGIGDMSGDVFGNGMLYTDKIILKAAFNHIEIFIDPNPDPEASYKERKRLFDNGLTWKYYDKKLLSKGGFVVDRNAKSIKLTKEAKEFLQTNKNEVSGEDLIKLILQADVDLLWNGGIGTYVKATDETNEDVGDRLNDAVRIDASQLRAKIVGEGGNLGLTQKARIEYALRGGKLNTDALDNSAGVDMSDHEVNLKILLGQLMKDGVLKDLEARNKMLEDLTEEVTQRVLTHNYMQSFAVSLDEMRSKQEPDIFFELDNFLKNKGVLHKEDYPFPDRKELSLRVSRGVGYTRPELSVMLALNKMFVYNELLKSQVFSGDTIDQYAIMYFPPTIRAKYQDYIVKHRLKNEIAFTFMVNLIINNNGATSLLKIHMMTDQHIPQIMKSMIFSYDVLDILNLRNELFEYENKIPQQEIYKISLDMFDAVNSFTINEIYMFRDGVSLDTKKEEEIKGWLNDYYSTCVEEGLYHESYLKKVDDLKSVVDETLAKKIARLYFIEPFIPSYHIARLLGKDIKTTVEALDTIDRSFGFKELKGYINSIHIANEWDRMAQFSVIRNYILAEITMAIRLIKEFAGDINAMIESKREVYDEYKTDLDTIMGIKSINLHPAMLLYDKLQKLLH</sequence>
<evidence type="ECO:0000259" key="3">
    <source>
        <dbReference type="Pfam" id="PF05088"/>
    </source>
</evidence>